<keyword evidence="4" id="KW-0134">Cell wall</keyword>
<evidence type="ECO:0000256" key="8">
    <source>
        <dbReference type="ARBA" id="ARBA00023277"/>
    </source>
</evidence>
<dbReference type="InterPro" id="IPR050542">
    <property type="entry name" value="Glycosyl_Hydrlase18_Chitinase"/>
</dbReference>
<comment type="subcellular location">
    <subcellularLocation>
        <location evidence="2">Secreted</location>
        <location evidence="2">Cell wall</location>
    </subcellularLocation>
</comment>
<proteinExistence type="inferred from homology"/>
<evidence type="ECO:0000313" key="17">
    <source>
        <dbReference type="Proteomes" id="UP001583193"/>
    </source>
</evidence>
<dbReference type="PROSITE" id="PS51910">
    <property type="entry name" value="GH18_2"/>
    <property type="match status" value="1"/>
</dbReference>
<keyword evidence="17" id="KW-1185">Reference proteome</keyword>
<evidence type="ECO:0000256" key="7">
    <source>
        <dbReference type="ARBA" id="ARBA00023024"/>
    </source>
</evidence>
<keyword evidence="6 13" id="KW-0378">Hydrolase</keyword>
<keyword evidence="10" id="KW-0624">Polysaccharide degradation</keyword>
<evidence type="ECO:0000256" key="11">
    <source>
        <dbReference type="ARBA" id="ARBA00024658"/>
    </source>
</evidence>
<reference evidence="16 17" key="1">
    <citation type="journal article" date="2024" name="IMA Fungus">
        <title>IMA Genome - F19 : A genome assembly and annotation guide to empower mycologists, including annotated draft genome sequences of Ceratocystis pirilliformis, Diaporthe australafricana, Fusarium ophioides, Paecilomyces lecythidis, and Sporothrix stenoceras.</title>
        <authorList>
            <person name="Aylward J."/>
            <person name="Wilson A.M."/>
            <person name="Visagie C.M."/>
            <person name="Spraker J."/>
            <person name="Barnes I."/>
            <person name="Buitendag C."/>
            <person name="Ceriani C."/>
            <person name="Del Mar Angel L."/>
            <person name="du Plessis D."/>
            <person name="Fuchs T."/>
            <person name="Gasser K."/>
            <person name="Kramer D."/>
            <person name="Li W."/>
            <person name="Munsamy K."/>
            <person name="Piso A."/>
            <person name="Price J.L."/>
            <person name="Sonnekus B."/>
            <person name="Thomas C."/>
            <person name="van der Nest A."/>
            <person name="van Dijk A."/>
            <person name="van Heerden A."/>
            <person name="van Vuuren N."/>
            <person name="Yilmaz N."/>
            <person name="Duong T.A."/>
            <person name="van der Merwe N.A."/>
            <person name="Wingfield M.J."/>
            <person name="Wingfield B.D."/>
        </authorList>
    </citation>
    <scope>NUCLEOTIDE SEQUENCE [LARGE SCALE GENOMIC DNA]</scope>
    <source>
        <strain evidence="16 17">CMW 18167</strain>
    </source>
</reference>
<dbReference type="InterPro" id="IPR045321">
    <property type="entry name" value="Cts1-like"/>
</dbReference>
<organism evidence="16 17">
    <name type="scientific">Paecilomyces lecythidis</name>
    <dbReference type="NCBI Taxonomy" id="3004212"/>
    <lineage>
        <taxon>Eukaryota</taxon>
        <taxon>Fungi</taxon>
        <taxon>Dikarya</taxon>
        <taxon>Ascomycota</taxon>
        <taxon>Pezizomycotina</taxon>
        <taxon>Eurotiomycetes</taxon>
        <taxon>Eurotiomycetidae</taxon>
        <taxon>Eurotiales</taxon>
        <taxon>Thermoascaceae</taxon>
        <taxon>Paecilomyces</taxon>
    </lineage>
</organism>
<dbReference type="PROSITE" id="PS01095">
    <property type="entry name" value="GH18_1"/>
    <property type="match status" value="1"/>
</dbReference>
<dbReference type="PANTHER" id="PTHR45708:SF49">
    <property type="entry name" value="ENDOCHITINASE"/>
    <property type="match status" value="1"/>
</dbReference>
<evidence type="ECO:0000259" key="15">
    <source>
        <dbReference type="PROSITE" id="PS51910"/>
    </source>
</evidence>
<gene>
    <name evidence="16" type="primary">CHT2_2</name>
    <name evidence="16" type="ORF">Plec18167_004808</name>
</gene>
<keyword evidence="8" id="KW-0119">Carbohydrate metabolism</keyword>
<keyword evidence="9 13" id="KW-0326">Glycosidase</keyword>
<evidence type="ECO:0000313" key="16">
    <source>
        <dbReference type="EMBL" id="KAL1877124.1"/>
    </source>
</evidence>
<evidence type="ECO:0000256" key="4">
    <source>
        <dbReference type="ARBA" id="ARBA00022512"/>
    </source>
</evidence>
<accession>A0ABR3XN55</accession>
<comment type="function">
    <text evidence="11">GPI-anchored chitinase involved in the degradation of chitin, a component of the cell walls of fungi and exoskeletal elements of some animals (including worms and arthropods). Required to reshape the cell wall at the sites where cell wall remodeling and/or cell wall maturation actively take place such as sites of conidia formation.</text>
</comment>
<protein>
    <recommendedName>
        <fullName evidence="3">chitinase</fullName>
        <ecNumber evidence="3">3.2.1.14</ecNumber>
    </recommendedName>
</protein>
<keyword evidence="5" id="KW-0147">Chitin-binding</keyword>
<keyword evidence="14" id="KW-0732">Signal</keyword>
<dbReference type="EC" id="3.2.1.14" evidence="3"/>
<dbReference type="Proteomes" id="UP001583193">
    <property type="component" value="Unassembled WGS sequence"/>
</dbReference>
<dbReference type="PANTHER" id="PTHR45708">
    <property type="entry name" value="ENDOCHITINASE"/>
    <property type="match status" value="1"/>
</dbReference>
<comment type="similarity">
    <text evidence="12">Belongs to the glycosyl hydrolase 18 family. Chitinase class III subfamily.</text>
</comment>
<keyword evidence="7" id="KW-0146">Chitin degradation</keyword>
<comment type="catalytic activity">
    <reaction evidence="1">
        <text>Random endo-hydrolysis of N-acetyl-beta-D-glucosaminide (1-&gt;4)-beta-linkages in chitin and chitodextrins.</text>
        <dbReference type="EC" id="3.2.1.14"/>
    </reaction>
</comment>
<dbReference type="Gene3D" id="3.20.20.80">
    <property type="entry name" value="Glycosidases"/>
    <property type="match status" value="1"/>
</dbReference>
<sequence>MPSFKNALAVAALLASQGAYATLDTSSSTNIAVYWGQNSYDQSTGDLAQQPLAYYCDNDDIDVFQLAFLTVINGQGGAPEVDFSNAGNNCTTFSGTALLNCPQIAADIATCQSKGKTILLSIGGATYSEGGFTSESAAVAGANLIWETFGPKSSNSSVNRPFGDSVVDGFDFDFESTVSNMAPFGNQLRSLMDADTSKKYYLTAAPQCPYPDAADNQMLDGAVSFDAIWVQFYNNYCGVNSYTANSSTQSSFNFDTWDNWAKNTSKNKDVKVFLGVPANTGAAGTGYLPAASLAPVINYCKTFSSFGGVMMWDASQAYANDGFISAVKSALTATVSRIMRRVPLY</sequence>
<evidence type="ECO:0000256" key="5">
    <source>
        <dbReference type="ARBA" id="ARBA00022669"/>
    </source>
</evidence>
<feature type="signal peptide" evidence="14">
    <location>
        <begin position="1"/>
        <end position="21"/>
    </location>
</feature>
<evidence type="ECO:0000256" key="12">
    <source>
        <dbReference type="ARBA" id="ARBA00025727"/>
    </source>
</evidence>
<dbReference type="InterPro" id="IPR017853">
    <property type="entry name" value="GH"/>
</dbReference>
<dbReference type="InterPro" id="IPR001223">
    <property type="entry name" value="Glyco_hydro18_cat"/>
</dbReference>
<evidence type="ECO:0000256" key="14">
    <source>
        <dbReference type="SAM" id="SignalP"/>
    </source>
</evidence>
<keyword evidence="4" id="KW-0964">Secreted</keyword>
<evidence type="ECO:0000256" key="10">
    <source>
        <dbReference type="ARBA" id="ARBA00023326"/>
    </source>
</evidence>
<evidence type="ECO:0000256" key="6">
    <source>
        <dbReference type="ARBA" id="ARBA00022801"/>
    </source>
</evidence>
<comment type="caution">
    <text evidence="16">The sequence shown here is derived from an EMBL/GenBank/DDBJ whole genome shotgun (WGS) entry which is preliminary data.</text>
</comment>
<feature type="chain" id="PRO_5046617625" description="chitinase" evidence="14">
    <location>
        <begin position="22"/>
        <end position="345"/>
    </location>
</feature>
<dbReference type="GO" id="GO:0008843">
    <property type="term" value="F:endochitinase activity"/>
    <property type="evidence" value="ECO:0007669"/>
    <property type="project" value="UniProtKB-EC"/>
</dbReference>
<name>A0ABR3XN55_9EURO</name>
<evidence type="ECO:0000256" key="2">
    <source>
        <dbReference type="ARBA" id="ARBA00004191"/>
    </source>
</evidence>
<evidence type="ECO:0000256" key="9">
    <source>
        <dbReference type="ARBA" id="ARBA00023295"/>
    </source>
</evidence>
<evidence type="ECO:0000256" key="1">
    <source>
        <dbReference type="ARBA" id="ARBA00000822"/>
    </source>
</evidence>
<dbReference type="InterPro" id="IPR001579">
    <property type="entry name" value="Glyco_hydro_18_chit_AS"/>
</dbReference>
<dbReference type="CDD" id="cd02877">
    <property type="entry name" value="GH18_hevamine_XipI_class_III"/>
    <property type="match status" value="1"/>
</dbReference>
<evidence type="ECO:0000256" key="3">
    <source>
        <dbReference type="ARBA" id="ARBA00012729"/>
    </source>
</evidence>
<dbReference type="Pfam" id="PF00704">
    <property type="entry name" value="Glyco_hydro_18"/>
    <property type="match status" value="1"/>
</dbReference>
<feature type="domain" description="GH18" evidence="15">
    <location>
        <begin position="29"/>
        <end position="334"/>
    </location>
</feature>
<dbReference type="EMBL" id="JAVDPF010000014">
    <property type="protein sequence ID" value="KAL1877124.1"/>
    <property type="molecule type" value="Genomic_DNA"/>
</dbReference>
<dbReference type="SUPFAM" id="SSF51445">
    <property type="entry name" value="(Trans)glycosidases"/>
    <property type="match status" value="1"/>
</dbReference>
<evidence type="ECO:0000256" key="13">
    <source>
        <dbReference type="RuleBase" id="RU000489"/>
    </source>
</evidence>